<keyword evidence="4" id="KW-0808">Transferase</keyword>
<evidence type="ECO:0000313" key="10">
    <source>
        <dbReference type="Proteomes" id="UP001500002"/>
    </source>
</evidence>
<name>A0ABN2M1L5_9MICO</name>
<keyword evidence="3" id="KW-0288">FMN</keyword>
<evidence type="ECO:0000256" key="5">
    <source>
        <dbReference type="ARBA" id="ARBA00022741"/>
    </source>
</evidence>
<dbReference type="InterPro" id="IPR015865">
    <property type="entry name" value="Riboflavin_kinase_bac/euk"/>
</dbReference>
<evidence type="ECO:0000256" key="1">
    <source>
        <dbReference type="ARBA" id="ARBA00012105"/>
    </source>
</evidence>
<comment type="catalytic activity">
    <reaction evidence="7">
        <text>riboflavin + ATP = FMN + ADP + H(+)</text>
        <dbReference type="Rhea" id="RHEA:14357"/>
        <dbReference type="ChEBI" id="CHEBI:15378"/>
        <dbReference type="ChEBI" id="CHEBI:30616"/>
        <dbReference type="ChEBI" id="CHEBI:57986"/>
        <dbReference type="ChEBI" id="CHEBI:58210"/>
        <dbReference type="ChEBI" id="CHEBI:456216"/>
        <dbReference type="EC" id="2.7.1.26"/>
    </reaction>
</comment>
<accession>A0ABN2M1L5</accession>
<sequence length="161" mass="17931">MSRHPDVGHLTGVVVHGDSRGRVLGFPTANLLLDAGELPDDGIYAALTLVRGLPYVFTSTVSVGTNPTFPGRRARRVEVHLHDLEIDLYGRRLDVELVEFIRPTLAFDDVERLCAQSREDVRISERILRAGEWPSFAGFDQNAHANAARSSLNNRRLCNQD</sequence>
<dbReference type="SUPFAM" id="SSF82114">
    <property type="entry name" value="Riboflavin kinase-like"/>
    <property type="match status" value="1"/>
</dbReference>
<proteinExistence type="predicted"/>
<evidence type="ECO:0000256" key="4">
    <source>
        <dbReference type="ARBA" id="ARBA00022679"/>
    </source>
</evidence>
<dbReference type="PANTHER" id="PTHR22749:SF6">
    <property type="entry name" value="RIBOFLAVIN KINASE"/>
    <property type="match status" value="1"/>
</dbReference>
<comment type="caution">
    <text evidence="9">The sequence shown here is derived from an EMBL/GenBank/DDBJ whole genome shotgun (WGS) entry which is preliminary data.</text>
</comment>
<keyword evidence="10" id="KW-1185">Reference proteome</keyword>
<protein>
    <recommendedName>
        <fullName evidence="1">riboflavin kinase</fullName>
        <ecNumber evidence="1">2.7.1.26</ecNumber>
    </recommendedName>
</protein>
<evidence type="ECO:0000256" key="6">
    <source>
        <dbReference type="ARBA" id="ARBA00022840"/>
    </source>
</evidence>
<dbReference type="RefSeq" id="WP_344294675.1">
    <property type="nucleotide sequence ID" value="NZ_BAAANJ010000004.1"/>
</dbReference>
<gene>
    <name evidence="9" type="ORF">GCM10009749_13110</name>
</gene>
<evidence type="ECO:0000256" key="2">
    <source>
        <dbReference type="ARBA" id="ARBA00022630"/>
    </source>
</evidence>
<organism evidence="9 10">
    <name type="scientific">Agromyces neolithicus</name>
    <dbReference type="NCBI Taxonomy" id="269420"/>
    <lineage>
        <taxon>Bacteria</taxon>
        <taxon>Bacillati</taxon>
        <taxon>Actinomycetota</taxon>
        <taxon>Actinomycetes</taxon>
        <taxon>Micrococcales</taxon>
        <taxon>Microbacteriaceae</taxon>
        <taxon>Agromyces</taxon>
    </lineage>
</organism>
<keyword evidence="5" id="KW-0547">Nucleotide-binding</keyword>
<dbReference type="SMART" id="SM00904">
    <property type="entry name" value="Flavokinase"/>
    <property type="match status" value="1"/>
</dbReference>
<evidence type="ECO:0000259" key="8">
    <source>
        <dbReference type="SMART" id="SM00904"/>
    </source>
</evidence>
<dbReference type="EC" id="2.7.1.26" evidence="1"/>
<dbReference type="Proteomes" id="UP001500002">
    <property type="component" value="Unassembled WGS sequence"/>
</dbReference>
<dbReference type="InterPro" id="IPR023468">
    <property type="entry name" value="Riboflavin_kinase"/>
</dbReference>
<dbReference type="Pfam" id="PF01687">
    <property type="entry name" value="Flavokinase"/>
    <property type="match status" value="1"/>
</dbReference>
<dbReference type="Gene3D" id="2.40.30.30">
    <property type="entry name" value="Riboflavin kinase-like"/>
    <property type="match status" value="1"/>
</dbReference>
<feature type="domain" description="Riboflavin kinase" evidence="8">
    <location>
        <begin position="9"/>
        <end position="129"/>
    </location>
</feature>
<dbReference type="InterPro" id="IPR023465">
    <property type="entry name" value="Riboflavin_kinase_dom_sf"/>
</dbReference>
<evidence type="ECO:0000256" key="3">
    <source>
        <dbReference type="ARBA" id="ARBA00022643"/>
    </source>
</evidence>
<evidence type="ECO:0000313" key="9">
    <source>
        <dbReference type="EMBL" id="GAA1806231.1"/>
    </source>
</evidence>
<keyword evidence="2" id="KW-0285">Flavoprotein</keyword>
<evidence type="ECO:0000256" key="7">
    <source>
        <dbReference type="ARBA" id="ARBA00047880"/>
    </source>
</evidence>
<dbReference type="EMBL" id="BAAANJ010000004">
    <property type="protein sequence ID" value="GAA1806231.1"/>
    <property type="molecule type" value="Genomic_DNA"/>
</dbReference>
<keyword evidence="6" id="KW-0067">ATP-binding</keyword>
<dbReference type="PANTHER" id="PTHR22749">
    <property type="entry name" value="RIBOFLAVIN KINASE/FMN ADENYLYLTRANSFERASE"/>
    <property type="match status" value="1"/>
</dbReference>
<reference evidence="9 10" key="1">
    <citation type="journal article" date="2019" name="Int. J. Syst. Evol. Microbiol.">
        <title>The Global Catalogue of Microorganisms (GCM) 10K type strain sequencing project: providing services to taxonomists for standard genome sequencing and annotation.</title>
        <authorList>
            <consortium name="The Broad Institute Genomics Platform"/>
            <consortium name="The Broad Institute Genome Sequencing Center for Infectious Disease"/>
            <person name="Wu L."/>
            <person name="Ma J."/>
        </authorList>
    </citation>
    <scope>NUCLEOTIDE SEQUENCE [LARGE SCALE GENOMIC DNA]</scope>
    <source>
        <strain evidence="9 10">JCM 14322</strain>
    </source>
</reference>